<evidence type="ECO:0000256" key="1">
    <source>
        <dbReference type="ARBA" id="ARBA00022833"/>
    </source>
</evidence>
<accession>A0ABM7PUB5</accession>
<dbReference type="InterPro" id="IPR024078">
    <property type="entry name" value="LmbE-like_dom_sf"/>
</dbReference>
<dbReference type="InterPro" id="IPR003737">
    <property type="entry name" value="GlcNAc_PI_deacetylase-related"/>
</dbReference>
<gene>
    <name evidence="2" type="ORF">SCMU_16740</name>
</gene>
<dbReference type="Pfam" id="PF02585">
    <property type="entry name" value="PIG-L"/>
    <property type="match status" value="1"/>
</dbReference>
<evidence type="ECO:0000313" key="2">
    <source>
        <dbReference type="EMBL" id="BCT75832.1"/>
    </source>
</evidence>
<dbReference type="Gene3D" id="3.40.50.10320">
    <property type="entry name" value="LmbE-like"/>
    <property type="match status" value="1"/>
</dbReference>
<dbReference type="SUPFAM" id="SSF102588">
    <property type="entry name" value="LmbE-like"/>
    <property type="match status" value="1"/>
</dbReference>
<keyword evidence="1" id="KW-0862">Zinc</keyword>
<keyword evidence="3" id="KW-1185">Reference proteome</keyword>
<dbReference type="Proteomes" id="UP001319861">
    <property type="component" value="Chromosome"/>
</dbReference>
<reference evidence="2 3" key="1">
    <citation type="journal article" date="2021" name="J. Biosci. Bioeng.">
        <title>Identification and characterization of a chc gene cluster responsible for the aromatization pathway of cyclohexanecarboxylate degradation in Sinomonas cyclohexanicum ATCC 51369.</title>
        <authorList>
            <person name="Yamamoto T."/>
            <person name="Hasegawa Y."/>
            <person name="Lau P.C.K."/>
            <person name="Iwaki H."/>
        </authorList>
    </citation>
    <scope>NUCLEOTIDE SEQUENCE [LARGE SCALE GENOMIC DNA]</scope>
    <source>
        <strain evidence="2 3">ATCC 51369</strain>
    </source>
</reference>
<organism evidence="2 3">
    <name type="scientific">Sinomonas cyclohexanicum</name>
    <name type="common">Corynebacterium cyclohexanicum</name>
    <dbReference type="NCBI Taxonomy" id="322009"/>
    <lineage>
        <taxon>Bacteria</taxon>
        <taxon>Bacillati</taxon>
        <taxon>Actinomycetota</taxon>
        <taxon>Actinomycetes</taxon>
        <taxon>Micrococcales</taxon>
        <taxon>Micrococcaceae</taxon>
        <taxon>Sinomonas</taxon>
    </lineage>
</organism>
<dbReference type="RefSeq" id="WP_229232529.1">
    <property type="nucleotide sequence ID" value="NZ_AP024525.1"/>
</dbReference>
<evidence type="ECO:0000313" key="3">
    <source>
        <dbReference type="Proteomes" id="UP001319861"/>
    </source>
</evidence>
<dbReference type="EMBL" id="AP024525">
    <property type="protein sequence ID" value="BCT75832.1"/>
    <property type="molecule type" value="Genomic_DNA"/>
</dbReference>
<name>A0ABM7PUB5_SINCY</name>
<sequence>MLPRRTLLLVVAHPDDEAVGIAGSIALHGAEPAFRFVLVHATDGAAGLIASGVDATRETLGAVRRIEDEKAWAAHGRAPDRHEWFGYDDGLVAEAEPDELIARIREVMVEERPDVVATFGPDGVTGHPDHIAIGQATDAAFLSLTAAGDTGASGAAAPRRLLHWALKESTWARINAARQATGLPPWDPAQVYHFRGIPDHLVDMRVDTSSVAERVVAGLAEHRSQRLSLFEHPLAHAAWLSATSREYFVQAWPPRERGLPLLTDIFEGLD</sequence>
<protein>
    <submittedName>
        <fullName evidence="2">PIG-L domain-containing protein</fullName>
    </submittedName>
</protein>
<dbReference type="PANTHER" id="PTHR12993">
    <property type="entry name" value="N-ACETYLGLUCOSAMINYL-PHOSPHATIDYLINOSITOL DE-N-ACETYLASE-RELATED"/>
    <property type="match status" value="1"/>
</dbReference>
<proteinExistence type="predicted"/>
<dbReference type="PANTHER" id="PTHR12993:SF11">
    <property type="entry name" value="N-ACETYLGLUCOSAMINYL-PHOSPHATIDYLINOSITOL DE-N-ACETYLASE"/>
    <property type="match status" value="1"/>
</dbReference>